<dbReference type="Proteomes" id="UP000282297">
    <property type="component" value="Chromosome"/>
</dbReference>
<protein>
    <recommendedName>
        <fullName evidence="4">Outer membrane protein beta-barrel domain-containing protein</fullName>
    </recommendedName>
</protein>
<gene>
    <name evidence="2" type="ORF">EIH08_12245</name>
</gene>
<dbReference type="AlphaFoldDB" id="A0A3G8WZY2"/>
<dbReference type="Pfam" id="PF20351">
    <property type="entry name" value="DUF6646"/>
    <property type="match status" value="1"/>
</dbReference>
<sequence>MKKVIVAFSLVLGFNLFSAQAWNGTADQKVQIGLGAWGNGTGITGTYDYGISNLLSVGAGANLYFDNYKDNNKDNRFFIFGRLNAHLQEPLNLPEQWDVYPGVDLGLIGNTFGFGAHIGVRYFFNDKLGAFLEAGNNGSIGVSINL</sequence>
<dbReference type="InterPro" id="IPR046588">
    <property type="entry name" value="DUF6646"/>
</dbReference>
<evidence type="ECO:0000313" key="3">
    <source>
        <dbReference type="Proteomes" id="UP000282297"/>
    </source>
</evidence>
<dbReference type="RefSeq" id="WP_124785534.1">
    <property type="nucleotide sequence ID" value="NZ_CALTUO010000026.1"/>
</dbReference>
<feature type="chain" id="PRO_5018273073" description="Outer membrane protein beta-barrel domain-containing protein" evidence="1">
    <location>
        <begin position="22"/>
        <end position="146"/>
    </location>
</feature>
<evidence type="ECO:0000313" key="2">
    <source>
        <dbReference type="EMBL" id="AZI21356.1"/>
    </source>
</evidence>
<dbReference type="SUPFAM" id="SSF56925">
    <property type="entry name" value="OMPA-like"/>
    <property type="match status" value="1"/>
</dbReference>
<name>A0A3G8WZY2_9FLAO</name>
<evidence type="ECO:0008006" key="4">
    <source>
        <dbReference type="Google" id="ProtNLM"/>
    </source>
</evidence>
<dbReference type="InterPro" id="IPR011250">
    <property type="entry name" value="OMP/PagP_B-barrel"/>
</dbReference>
<organism evidence="2 3">
    <name type="scientific">Chryseobacterium taklimakanense</name>
    <dbReference type="NCBI Taxonomy" id="536441"/>
    <lineage>
        <taxon>Bacteria</taxon>
        <taxon>Pseudomonadati</taxon>
        <taxon>Bacteroidota</taxon>
        <taxon>Flavobacteriia</taxon>
        <taxon>Flavobacteriales</taxon>
        <taxon>Weeksellaceae</taxon>
        <taxon>Chryseobacterium group</taxon>
        <taxon>Chryseobacterium</taxon>
    </lineage>
</organism>
<reference evidence="3" key="1">
    <citation type="submission" date="2018-11" db="EMBL/GenBank/DDBJ databases">
        <title>Proposal to divide the Flavobacteriaceae and reorganize its genera based on Amino Acid Identity values calculated from whole genome sequences.</title>
        <authorList>
            <person name="Nicholson A.C."/>
            <person name="Gulvik C.A."/>
            <person name="Whitney A.M."/>
            <person name="Humrighouse B.W."/>
            <person name="Bell M."/>
            <person name="Holmes B."/>
            <person name="Steigerwalt A.B."/>
            <person name="Villarma A."/>
            <person name="Sheth M."/>
            <person name="Batra D."/>
            <person name="Pryor J."/>
            <person name="Bernardet J.-F."/>
            <person name="Hugo C."/>
            <person name="Kampfer P."/>
            <person name="Newman J.D."/>
            <person name="McQuiston J.R."/>
        </authorList>
    </citation>
    <scope>NUCLEOTIDE SEQUENCE [LARGE SCALE GENOMIC DNA]</scope>
    <source>
        <strain evidence="3">H4753</strain>
    </source>
</reference>
<dbReference type="EMBL" id="CP034171">
    <property type="protein sequence ID" value="AZI21356.1"/>
    <property type="molecule type" value="Genomic_DNA"/>
</dbReference>
<proteinExistence type="predicted"/>
<keyword evidence="1" id="KW-0732">Signal</keyword>
<accession>A0A3G8WZY2</accession>
<evidence type="ECO:0000256" key="1">
    <source>
        <dbReference type="SAM" id="SignalP"/>
    </source>
</evidence>
<feature type="signal peptide" evidence="1">
    <location>
        <begin position="1"/>
        <end position="21"/>
    </location>
</feature>